<comment type="caution">
    <text evidence="1">The sequence shown here is derived from an EMBL/GenBank/DDBJ whole genome shotgun (WGS) entry which is preliminary data.</text>
</comment>
<evidence type="ECO:0000313" key="2">
    <source>
        <dbReference type="Proteomes" id="UP000182465"/>
    </source>
</evidence>
<dbReference type="Pfam" id="PF08843">
    <property type="entry name" value="AbiEii"/>
    <property type="match status" value="1"/>
</dbReference>
<dbReference type="AlphaFoldDB" id="A0A1J4U6M2"/>
<sequence length="259" mass="30646">MLTLKQIEQQYLENLQPFKKNILREYLQYKILEIIFNSSWANKLSFLGGTALRMVYGNVRFSEDLDFDNFGMNKKVFSFLAKEIKEKLEEQGAKVEIKNVFKGAYRCKIKLPKILFDNKLSDLQEEKIVIQVDMAAHHFNYQSDRKILNKFDVFTQILVTPLDVLLSQKIYAIFNRKRAKGRDFYDTVFLLSLTKPNYDYLNFKLKIKNVEVLRKKILARIKNFNFDVLAKDVEPFLFNAKDSKKVKMFVDFIKQTDLS</sequence>
<organism evidence="1 2">
    <name type="scientific">Candidatus Kuenenbacteria bacterium CG1_02_38_13</name>
    <dbReference type="NCBI Taxonomy" id="1805235"/>
    <lineage>
        <taxon>Bacteria</taxon>
        <taxon>Candidatus Kueneniibacteriota</taxon>
    </lineage>
</organism>
<evidence type="ECO:0008006" key="3">
    <source>
        <dbReference type="Google" id="ProtNLM"/>
    </source>
</evidence>
<gene>
    <name evidence="1" type="ORF">AUJ29_00295</name>
</gene>
<reference evidence="1 2" key="1">
    <citation type="journal article" date="2016" name="Environ. Microbiol.">
        <title>Genomic resolution of a cold subsurface aquifer community provides metabolic insights for novel microbes adapted to high CO concentrations.</title>
        <authorList>
            <person name="Probst A.J."/>
            <person name="Castelle C.J."/>
            <person name="Singh A."/>
            <person name="Brown C.T."/>
            <person name="Anantharaman K."/>
            <person name="Sharon I."/>
            <person name="Hug L.A."/>
            <person name="Burstein D."/>
            <person name="Emerson J.B."/>
            <person name="Thomas B.C."/>
            <person name="Banfield J.F."/>
        </authorList>
    </citation>
    <scope>NUCLEOTIDE SEQUENCE [LARGE SCALE GENOMIC DNA]</scope>
    <source>
        <strain evidence="1">CG1_02_38_13</strain>
    </source>
</reference>
<dbReference type="EMBL" id="MNVB01000008">
    <property type="protein sequence ID" value="OIO18230.1"/>
    <property type="molecule type" value="Genomic_DNA"/>
</dbReference>
<accession>A0A1J4U6M2</accession>
<dbReference type="Gene3D" id="3.10.450.620">
    <property type="entry name" value="JHP933, nucleotidyltransferase-like core domain"/>
    <property type="match status" value="1"/>
</dbReference>
<proteinExistence type="predicted"/>
<protein>
    <recommendedName>
        <fullName evidence="3">Nucleotidyl transferase AbiEii/AbiGii toxin family protein</fullName>
    </recommendedName>
</protein>
<evidence type="ECO:0000313" key="1">
    <source>
        <dbReference type="EMBL" id="OIO18230.1"/>
    </source>
</evidence>
<name>A0A1J4U6M2_9BACT</name>
<dbReference type="Proteomes" id="UP000182465">
    <property type="component" value="Unassembled WGS sequence"/>
</dbReference>
<dbReference type="InterPro" id="IPR014942">
    <property type="entry name" value="AbiEii"/>
</dbReference>